<dbReference type="CDD" id="cd00156">
    <property type="entry name" value="REC"/>
    <property type="match status" value="1"/>
</dbReference>
<dbReference type="Gene3D" id="3.40.50.2300">
    <property type="match status" value="1"/>
</dbReference>
<dbReference type="InterPro" id="IPR001789">
    <property type="entry name" value="Sig_transdc_resp-reg_receiver"/>
</dbReference>
<evidence type="ECO:0000256" key="1">
    <source>
        <dbReference type="PROSITE-ProRule" id="PRU00169"/>
    </source>
</evidence>
<name>A0A7C4AJY6_9BACT</name>
<keyword evidence="1" id="KW-0597">Phosphoprotein</keyword>
<reference evidence="3" key="1">
    <citation type="journal article" date="2020" name="mSystems">
        <title>Genome- and Community-Level Interaction Insights into Carbon Utilization and Element Cycling Functions of Hydrothermarchaeota in Hydrothermal Sediment.</title>
        <authorList>
            <person name="Zhou Z."/>
            <person name="Liu Y."/>
            <person name="Xu W."/>
            <person name="Pan J."/>
            <person name="Luo Z.H."/>
            <person name="Li M."/>
        </authorList>
    </citation>
    <scope>NUCLEOTIDE SEQUENCE [LARGE SCALE GENOMIC DNA]</scope>
    <source>
        <strain evidence="3">SpSt-788</strain>
    </source>
</reference>
<dbReference type="EMBL" id="DTHO01000062">
    <property type="protein sequence ID" value="HGG99940.1"/>
    <property type="molecule type" value="Genomic_DNA"/>
</dbReference>
<dbReference type="InterPro" id="IPR052048">
    <property type="entry name" value="ST_Response_Regulator"/>
</dbReference>
<dbReference type="PROSITE" id="PS50110">
    <property type="entry name" value="RESPONSE_REGULATORY"/>
    <property type="match status" value="1"/>
</dbReference>
<dbReference type="PANTHER" id="PTHR43228">
    <property type="entry name" value="TWO-COMPONENT RESPONSE REGULATOR"/>
    <property type="match status" value="1"/>
</dbReference>
<dbReference type="GO" id="GO:0000160">
    <property type="term" value="P:phosphorelay signal transduction system"/>
    <property type="evidence" value="ECO:0007669"/>
    <property type="project" value="InterPro"/>
</dbReference>
<comment type="caution">
    <text evidence="3">The sequence shown here is derived from an EMBL/GenBank/DDBJ whole genome shotgun (WGS) entry which is preliminary data.</text>
</comment>
<feature type="modified residue" description="4-aspartylphosphate" evidence="1">
    <location>
        <position position="58"/>
    </location>
</feature>
<dbReference type="InterPro" id="IPR011006">
    <property type="entry name" value="CheY-like_superfamily"/>
</dbReference>
<gene>
    <name evidence="3" type="ORF">ENV75_05795</name>
</gene>
<dbReference type="PANTHER" id="PTHR43228:SF1">
    <property type="entry name" value="TWO-COMPONENT RESPONSE REGULATOR ARR22"/>
    <property type="match status" value="1"/>
</dbReference>
<dbReference type="SUPFAM" id="SSF52172">
    <property type="entry name" value="CheY-like"/>
    <property type="match status" value="1"/>
</dbReference>
<organism evidence="3">
    <name type="scientific">Thermodesulfovibrio aggregans</name>
    <dbReference type="NCBI Taxonomy" id="86166"/>
    <lineage>
        <taxon>Bacteria</taxon>
        <taxon>Pseudomonadati</taxon>
        <taxon>Nitrospirota</taxon>
        <taxon>Thermodesulfovibrionia</taxon>
        <taxon>Thermodesulfovibrionales</taxon>
        <taxon>Thermodesulfovibrionaceae</taxon>
        <taxon>Thermodesulfovibrio</taxon>
    </lineage>
</organism>
<dbReference type="AlphaFoldDB" id="A0A7C4AJY6"/>
<sequence>MLKKALVVDDNEFVRETIKEMLEFFGFDVAVTESGEDAVKKYISSAKLNQPFDIVFIDLVLPGMNGKEVLKKLKEIDPEVKAVISSGYQNDPAIREYERLGFKGCLNKPYTLDELKKILENLNLA</sequence>
<dbReference type="SMART" id="SM00448">
    <property type="entry name" value="REC"/>
    <property type="match status" value="1"/>
</dbReference>
<evidence type="ECO:0000313" key="3">
    <source>
        <dbReference type="EMBL" id="HGG99940.1"/>
    </source>
</evidence>
<evidence type="ECO:0000259" key="2">
    <source>
        <dbReference type="PROSITE" id="PS50110"/>
    </source>
</evidence>
<feature type="domain" description="Response regulatory" evidence="2">
    <location>
        <begin position="4"/>
        <end position="123"/>
    </location>
</feature>
<proteinExistence type="predicted"/>
<accession>A0A7C4AJY6</accession>
<dbReference type="Pfam" id="PF00072">
    <property type="entry name" value="Response_reg"/>
    <property type="match status" value="1"/>
</dbReference>
<protein>
    <submittedName>
        <fullName evidence="3">Response regulator</fullName>
    </submittedName>
</protein>